<name>A0A168L8J6_ABSGL</name>
<proteinExistence type="predicted"/>
<organism evidence="1">
    <name type="scientific">Absidia glauca</name>
    <name type="common">Pin mould</name>
    <dbReference type="NCBI Taxonomy" id="4829"/>
    <lineage>
        <taxon>Eukaryota</taxon>
        <taxon>Fungi</taxon>
        <taxon>Fungi incertae sedis</taxon>
        <taxon>Mucoromycota</taxon>
        <taxon>Mucoromycotina</taxon>
        <taxon>Mucoromycetes</taxon>
        <taxon>Mucorales</taxon>
        <taxon>Cunninghamellaceae</taxon>
        <taxon>Absidia</taxon>
    </lineage>
</organism>
<reference evidence="1" key="1">
    <citation type="submission" date="2016-04" db="EMBL/GenBank/DDBJ databases">
        <authorList>
            <person name="Evans L.H."/>
            <person name="Alamgir A."/>
            <person name="Owens N."/>
            <person name="Weber N.D."/>
            <person name="Virtaneva K."/>
            <person name="Barbian K."/>
            <person name="Babar A."/>
            <person name="Rosenke K."/>
        </authorList>
    </citation>
    <scope>NUCLEOTIDE SEQUENCE [LARGE SCALE GENOMIC DNA]</scope>
    <source>
        <strain evidence="1">CBS 101.48</strain>
    </source>
</reference>
<keyword evidence="2" id="KW-1185">Reference proteome</keyword>
<evidence type="ECO:0000313" key="1">
    <source>
        <dbReference type="EMBL" id="SAL96277.1"/>
    </source>
</evidence>
<dbReference type="EMBL" id="LT550900">
    <property type="protein sequence ID" value="SAL96277.1"/>
    <property type="molecule type" value="Genomic_DNA"/>
</dbReference>
<gene>
    <name evidence="1" type="primary">ABSGL_01673.1 scaffold 2060</name>
</gene>
<dbReference type="InParanoid" id="A0A168L8J6"/>
<dbReference type="STRING" id="4829.A0A168L8J6"/>
<dbReference type="Proteomes" id="UP000078561">
    <property type="component" value="Unassembled WGS sequence"/>
</dbReference>
<evidence type="ECO:0000313" key="2">
    <source>
        <dbReference type="Proteomes" id="UP000078561"/>
    </source>
</evidence>
<dbReference type="AlphaFoldDB" id="A0A168L8J6"/>
<sequence>MVAAYSDENTDAEEVIKSLFPDVLWPDDLGDVFLDIAAVFVADTPGCPTTGLWLKSQAQDRIPHRGIIQQFFGPSLRLGSYTFNPFGHFKSVAGFKYVANNINEGDGALGVRKLQAYHTIKTQFEYRGSSWRHNLGTTVQPSDVWKNSKRFKKVAKTFQQSCADASMMTFGARLEFRVSFTDAVANRSSYLSIVRNVPILGENLHFQDTGSLLQFFANRYSSAILVCDNLSHQLSKREAFDRMTAAIFLTRIINTITSTANQAEEFASEVAEKLAADLREESDLMFWRSVIVATEDGKVTSAFAATENAIKKIFGVDIINFNQRHQLANLFEESASMEPILDQQLDNDVVRFSHIEESTETADITATQLTIPRAFERMVLLDNAVFRMPSLPTDINLNLNVQLILSIFTREGLTPTAATSFLEVWAQEHWRCMPDLNCRLQSHVDIDSLKLEHFSSLEMLQSVMQ</sequence>
<protein>
    <submittedName>
        <fullName evidence="1">Uncharacterized protein</fullName>
    </submittedName>
</protein>
<accession>A0A168L8J6</accession>
<feature type="non-terminal residue" evidence="1">
    <location>
        <position position="465"/>
    </location>
</feature>